<reference evidence="1 2" key="1">
    <citation type="submission" date="2020-08" db="EMBL/GenBank/DDBJ databases">
        <authorList>
            <person name="Liu C."/>
            <person name="Sun Q."/>
        </authorList>
    </citation>
    <scope>NUCLEOTIDE SEQUENCE [LARGE SCALE GENOMIC DNA]</scope>
    <source>
        <strain evidence="1 2">NSJ-18</strain>
    </source>
</reference>
<proteinExistence type="predicted"/>
<evidence type="ECO:0000313" key="1">
    <source>
        <dbReference type="EMBL" id="MBC5997955.1"/>
    </source>
</evidence>
<evidence type="ECO:0008006" key="3">
    <source>
        <dbReference type="Google" id="ProtNLM"/>
    </source>
</evidence>
<name>A0ABR7JSV8_9FIRM</name>
<keyword evidence="2" id="KW-1185">Reference proteome</keyword>
<sequence>MLKQITKDKYIERIVNEKELRFNLIKSVYIRVIKKDIETERKMINEAMELVPMFETFVKMYEIRTGKDRKSLSILERDALINTFKNRYADKLQGGLK</sequence>
<evidence type="ECO:0000313" key="2">
    <source>
        <dbReference type="Proteomes" id="UP000609849"/>
    </source>
</evidence>
<organism evidence="1 2">
    <name type="scientific">Romboutsia faecis</name>
    <dbReference type="NCBI Taxonomy" id="2764597"/>
    <lineage>
        <taxon>Bacteria</taxon>
        <taxon>Bacillati</taxon>
        <taxon>Bacillota</taxon>
        <taxon>Clostridia</taxon>
        <taxon>Peptostreptococcales</taxon>
        <taxon>Peptostreptococcaceae</taxon>
        <taxon>Romboutsia</taxon>
    </lineage>
</organism>
<accession>A0ABR7JSV8</accession>
<comment type="caution">
    <text evidence="1">The sequence shown here is derived from an EMBL/GenBank/DDBJ whole genome shotgun (WGS) entry which is preliminary data.</text>
</comment>
<protein>
    <recommendedName>
        <fullName evidence="3">Phage protein</fullName>
    </recommendedName>
</protein>
<dbReference type="RefSeq" id="WP_153972637.1">
    <property type="nucleotide sequence ID" value="NZ_JACRWE010000008.1"/>
</dbReference>
<dbReference type="Proteomes" id="UP000609849">
    <property type="component" value="Unassembled WGS sequence"/>
</dbReference>
<dbReference type="EMBL" id="JACRWE010000008">
    <property type="protein sequence ID" value="MBC5997955.1"/>
    <property type="molecule type" value="Genomic_DNA"/>
</dbReference>
<gene>
    <name evidence="1" type="ORF">H8923_14425</name>
</gene>